<dbReference type="OrthoDB" id="10018982at2759"/>
<keyword evidence="3 6" id="KW-0805">Transcription regulation</keyword>
<dbReference type="InterPro" id="IPR019095">
    <property type="entry name" value="Mediator_Med18"/>
</dbReference>
<dbReference type="STRING" id="6573.A0A210QPD0"/>
<comment type="function">
    <text evidence="6">Component of the Mediator complex, a coactivator involved in the regulated transcription of nearly all RNA polymerase II-dependent genes. Mediator functions as a bridge to convey information from gene-specific regulatory proteins to the basal RNA polymerase II transcription machinery. Mediator is recruited to promoters by direct interactions with regulatory proteins and serves as a scaffold for the assembly of a functional preinitiation complex with RNA polymerase II and the general transcription factors.</text>
</comment>
<dbReference type="Pfam" id="PF09637">
    <property type="entry name" value="Med18"/>
    <property type="match status" value="1"/>
</dbReference>
<evidence type="ECO:0000313" key="7">
    <source>
        <dbReference type="EMBL" id="OWF50596.1"/>
    </source>
</evidence>
<protein>
    <recommendedName>
        <fullName evidence="6">Mediator of RNA polymerase II transcription subunit 18</fullName>
    </recommendedName>
    <alternativeName>
        <fullName evidence="6">Mediator complex subunit 18</fullName>
    </alternativeName>
</protein>
<dbReference type="PANTHER" id="PTHR13321:SF2">
    <property type="entry name" value="MEDIATOR OF RNA POLYMERASE II TRANSCRIPTION SUBUNIT 18"/>
    <property type="match status" value="1"/>
</dbReference>
<proteinExistence type="inferred from homology"/>
<keyword evidence="6" id="KW-0010">Activator</keyword>
<name>A0A210QPD0_MIZYE</name>
<keyword evidence="4 6" id="KW-0804">Transcription</keyword>
<dbReference type="GO" id="GO:0003712">
    <property type="term" value="F:transcription coregulator activity"/>
    <property type="evidence" value="ECO:0007669"/>
    <property type="project" value="InterPro"/>
</dbReference>
<reference evidence="7 8" key="1">
    <citation type="journal article" date="2017" name="Nat. Ecol. Evol.">
        <title>Scallop genome provides insights into evolution of bilaterian karyotype and development.</title>
        <authorList>
            <person name="Wang S."/>
            <person name="Zhang J."/>
            <person name="Jiao W."/>
            <person name="Li J."/>
            <person name="Xun X."/>
            <person name="Sun Y."/>
            <person name="Guo X."/>
            <person name="Huan P."/>
            <person name="Dong B."/>
            <person name="Zhang L."/>
            <person name="Hu X."/>
            <person name="Sun X."/>
            <person name="Wang J."/>
            <person name="Zhao C."/>
            <person name="Wang Y."/>
            <person name="Wang D."/>
            <person name="Huang X."/>
            <person name="Wang R."/>
            <person name="Lv J."/>
            <person name="Li Y."/>
            <person name="Zhang Z."/>
            <person name="Liu B."/>
            <person name="Lu W."/>
            <person name="Hui Y."/>
            <person name="Liang J."/>
            <person name="Zhou Z."/>
            <person name="Hou R."/>
            <person name="Li X."/>
            <person name="Liu Y."/>
            <person name="Li H."/>
            <person name="Ning X."/>
            <person name="Lin Y."/>
            <person name="Zhao L."/>
            <person name="Xing Q."/>
            <person name="Dou J."/>
            <person name="Li Y."/>
            <person name="Mao J."/>
            <person name="Guo H."/>
            <person name="Dou H."/>
            <person name="Li T."/>
            <person name="Mu C."/>
            <person name="Jiang W."/>
            <person name="Fu Q."/>
            <person name="Fu X."/>
            <person name="Miao Y."/>
            <person name="Liu J."/>
            <person name="Yu Q."/>
            <person name="Li R."/>
            <person name="Liao H."/>
            <person name="Li X."/>
            <person name="Kong Y."/>
            <person name="Jiang Z."/>
            <person name="Chourrout D."/>
            <person name="Li R."/>
            <person name="Bao Z."/>
        </authorList>
    </citation>
    <scope>NUCLEOTIDE SEQUENCE [LARGE SCALE GENOMIC DNA]</scope>
    <source>
        <strain evidence="7 8">PY_sf001</strain>
    </source>
</reference>
<dbReference type="Proteomes" id="UP000242188">
    <property type="component" value="Unassembled WGS sequence"/>
</dbReference>
<evidence type="ECO:0000256" key="3">
    <source>
        <dbReference type="ARBA" id="ARBA00023015"/>
    </source>
</evidence>
<dbReference type="GO" id="GO:0006357">
    <property type="term" value="P:regulation of transcription by RNA polymerase II"/>
    <property type="evidence" value="ECO:0007669"/>
    <property type="project" value="InterPro"/>
</dbReference>
<evidence type="ECO:0000256" key="5">
    <source>
        <dbReference type="ARBA" id="ARBA00023242"/>
    </source>
</evidence>
<comment type="caution">
    <text evidence="7">The sequence shown here is derived from an EMBL/GenBank/DDBJ whole genome shotgun (WGS) entry which is preliminary data.</text>
</comment>
<evidence type="ECO:0000256" key="2">
    <source>
        <dbReference type="ARBA" id="ARBA00009814"/>
    </source>
</evidence>
<sequence>MDQMISKVSKFAPTNEFLLQGSIMENAHDVLLHRLRGLCDNSDSPFETFTDNEMIFSMKNTTITQALNLRVRHSLIEQDSWQVRYAGMAEMGDKNRPTMVRHVIDCSTSDNIVLFLNELGFRMDHEFVIKGFYFHKGRMKVTVSKIYKMNQPGNTENLEPFSTSSLVELSVVTQQSGGEGIAEDMKSFSEQLKPLVQLEKVDHRRLQNI</sequence>
<dbReference type="PANTHER" id="PTHR13321">
    <property type="entry name" value="MEDIATOR OF RNA POLYMERASE II TRANSCRIPTION, SUBUNIT 18"/>
    <property type="match status" value="1"/>
</dbReference>
<gene>
    <name evidence="6" type="primary">MED18</name>
    <name evidence="7" type="ORF">KP79_PYT18309</name>
</gene>
<dbReference type="GO" id="GO:0016592">
    <property type="term" value="C:mediator complex"/>
    <property type="evidence" value="ECO:0007669"/>
    <property type="project" value="InterPro"/>
</dbReference>
<organism evidence="7 8">
    <name type="scientific">Mizuhopecten yessoensis</name>
    <name type="common">Japanese scallop</name>
    <name type="synonym">Patinopecten yessoensis</name>
    <dbReference type="NCBI Taxonomy" id="6573"/>
    <lineage>
        <taxon>Eukaryota</taxon>
        <taxon>Metazoa</taxon>
        <taxon>Spiralia</taxon>
        <taxon>Lophotrochozoa</taxon>
        <taxon>Mollusca</taxon>
        <taxon>Bivalvia</taxon>
        <taxon>Autobranchia</taxon>
        <taxon>Pteriomorphia</taxon>
        <taxon>Pectinida</taxon>
        <taxon>Pectinoidea</taxon>
        <taxon>Pectinidae</taxon>
        <taxon>Mizuhopecten</taxon>
    </lineage>
</organism>
<comment type="subcellular location">
    <subcellularLocation>
        <location evidence="1 6">Nucleus</location>
    </subcellularLocation>
</comment>
<keyword evidence="8" id="KW-1185">Reference proteome</keyword>
<comment type="subunit">
    <text evidence="6">Component of the Mediator complex.</text>
</comment>
<evidence type="ECO:0000256" key="1">
    <source>
        <dbReference type="ARBA" id="ARBA00004123"/>
    </source>
</evidence>
<dbReference type="EMBL" id="NEDP02002573">
    <property type="protein sequence ID" value="OWF50596.1"/>
    <property type="molecule type" value="Genomic_DNA"/>
</dbReference>
<dbReference type="GO" id="GO:0006369">
    <property type="term" value="P:termination of RNA polymerase II transcription"/>
    <property type="evidence" value="ECO:0007669"/>
    <property type="project" value="TreeGrafter"/>
</dbReference>
<evidence type="ECO:0000313" key="8">
    <source>
        <dbReference type="Proteomes" id="UP000242188"/>
    </source>
</evidence>
<comment type="similarity">
    <text evidence="2 6">Belongs to the Mediator complex subunit 18 family.</text>
</comment>
<keyword evidence="5 6" id="KW-0539">Nucleus</keyword>
<dbReference type="AlphaFoldDB" id="A0A210QPD0"/>
<evidence type="ECO:0000256" key="6">
    <source>
        <dbReference type="RuleBase" id="RU364150"/>
    </source>
</evidence>
<evidence type="ECO:0000256" key="4">
    <source>
        <dbReference type="ARBA" id="ARBA00023163"/>
    </source>
</evidence>
<accession>A0A210QPD0</accession>
<dbReference type="GO" id="GO:0070847">
    <property type="term" value="C:core mediator complex"/>
    <property type="evidence" value="ECO:0007669"/>
    <property type="project" value="TreeGrafter"/>
</dbReference>
<dbReference type="Gene3D" id="2.40.320.10">
    <property type="entry name" value="Hypothetical Protein Pfu-838710-001"/>
    <property type="match status" value="1"/>
</dbReference>